<evidence type="ECO:0000313" key="3">
    <source>
        <dbReference type="Proteomes" id="UP001499930"/>
    </source>
</evidence>
<organism evidence="2 3">
    <name type="scientific">Streptosporangium longisporum</name>
    <dbReference type="NCBI Taxonomy" id="46187"/>
    <lineage>
        <taxon>Bacteria</taxon>
        <taxon>Bacillati</taxon>
        <taxon>Actinomycetota</taxon>
        <taxon>Actinomycetes</taxon>
        <taxon>Streptosporangiales</taxon>
        <taxon>Streptosporangiaceae</taxon>
        <taxon>Streptosporangium</taxon>
    </lineage>
</organism>
<dbReference type="EMBL" id="BAAAWD010000017">
    <property type="protein sequence ID" value="GAA3028718.1"/>
    <property type="molecule type" value="Genomic_DNA"/>
</dbReference>
<evidence type="ECO:0000313" key="2">
    <source>
        <dbReference type="EMBL" id="GAA3028718.1"/>
    </source>
</evidence>
<protein>
    <recommendedName>
        <fullName evidence="4">DUF4245 domain-containing protein</fullName>
    </recommendedName>
</protein>
<feature type="transmembrane region" description="Helical" evidence="1">
    <location>
        <begin position="12"/>
        <end position="31"/>
    </location>
</feature>
<accession>A0ABP6L0H3</accession>
<gene>
    <name evidence="2" type="ORF">GCM10017559_63930</name>
</gene>
<keyword evidence="3" id="KW-1185">Reference proteome</keyword>
<keyword evidence="1" id="KW-1133">Transmembrane helix</keyword>
<proteinExistence type="predicted"/>
<keyword evidence="1" id="KW-0812">Transmembrane</keyword>
<sequence>MVVRRFTEGFYGYAFAMAVCLAAVGLFLLITPQSRTERIPKVDYSLALADLRRTAPFQVWAPGQVAPGWVPNSSRRTNDGGWTTWRLGFATAERRHAMLAQSDEKPAAEFANRLANTSTATGTVQIGGVTWEQRVREDKDQRSLVRLLPDVTVVVTGTASWQELSTLAGSLRQQPKITS</sequence>
<comment type="caution">
    <text evidence="2">The sequence shown here is derived from an EMBL/GenBank/DDBJ whole genome shotgun (WGS) entry which is preliminary data.</text>
</comment>
<evidence type="ECO:0000256" key="1">
    <source>
        <dbReference type="SAM" id="Phobius"/>
    </source>
</evidence>
<reference evidence="3" key="1">
    <citation type="journal article" date="2019" name="Int. J. Syst. Evol. Microbiol.">
        <title>The Global Catalogue of Microorganisms (GCM) 10K type strain sequencing project: providing services to taxonomists for standard genome sequencing and annotation.</title>
        <authorList>
            <consortium name="The Broad Institute Genomics Platform"/>
            <consortium name="The Broad Institute Genome Sequencing Center for Infectious Disease"/>
            <person name="Wu L."/>
            <person name="Ma J."/>
        </authorList>
    </citation>
    <scope>NUCLEOTIDE SEQUENCE [LARGE SCALE GENOMIC DNA]</scope>
    <source>
        <strain evidence="3">JCM 3106</strain>
    </source>
</reference>
<name>A0ABP6L0H3_9ACTN</name>
<dbReference type="InterPro" id="IPR025339">
    <property type="entry name" value="DUF4245"/>
</dbReference>
<dbReference type="Pfam" id="PF14030">
    <property type="entry name" value="DUF4245"/>
    <property type="match status" value="1"/>
</dbReference>
<dbReference type="Proteomes" id="UP001499930">
    <property type="component" value="Unassembled WGS sequence"/>
</dbReference>
<keyword evidence="1" id="KW-0472">Membrane</keyword>
<evidence type="ECO:0008006" key="4">
    <source>
        <dbReference type="Google" id="ProtNLM"/>
    </source>
</evidence>